<organism evidence="1 2">
    <name type="scientific">Pseudarthrobacter siccitolerans</name>
    <dbReference type="NCBI Taxonomy" id="861266"/>
    <lineage>
        <taxon>Bacteria</taxon>
        <taxon>Bacillati</taxon>
        <taxon>Actinomycetota</taxon>
        <taxon>Actinomycetes</taxon>
        <taxon>Micrococcales</taxon>
        <taxon>Micrococcaceae</taxon>
        <taxon>Pseudarthrobacter</taxon>
    </lineage>
</organism>
<proteinExistence type="predicted"/>
<reference evidence="1 2" key="1">
    <citation type="submission" date="2023-07" db="EMBL/GenBank/DDBJ databases">
        <title>Comparative genomics of wheat-associated soil bacteria to identify genetic determinants of phenazine resistance.</title>
        <authorList>
            <person name="Mouncey N."/>
        </authorList>
    </citation>
    <scope>NUCLEOTIDE SEQUENCE [LARGE SCALE GENOMIC DNA]</scope>
    <source>
        <strain evidence="1 2">W1I3</strain>
    </source>
</reference>
<evidence type="ECO:0000313" key="2">
    <source>
        <dbReference type="Proteomes" id="UP001236806"/>
    </source>
</evidence>
<evidence type="ECO:0008006" key="3">
    <source>
        <dbReference type="Google" id="ProtNLM"/>
    </source>
</evidence>
<dbReference type="RefSeq" id="WP_306633397.1">
    <property type="nucleotide sequence ID" value="NZ_JAUSXB010000001.1"/>
</dbReference>
<dbReference type="EMBL" id="JAUSXB010000001">
    <property type="protein sequence ID" value="MDQ0672762.1"/>
    <property type="molecule type" value="Genomic_DNA"/>
</dbReference>
<accession>A0ABU0PFM1</accession>
<comment type="caution">
    <text evidence="1">The sequence shown here is derived from an EMBL/GenBank/DDBJ whole genome shotgun (WGS) entry which is preliminary data.</text>
</comment>
<dbReference type="Proteomes" id="UP001236806">
    <property type="component" value="Unassembled WGS sequence"/>
</dbReference>
<gene>
    <name evidence="1" type="ORF">QFZ36_000323</name>
</gene>
<name>A0ABU0PFM1_9MICC</name>
<protein>
    <recommendedName>
        <fullName evidence="3">Peptidase</fullName>
    </recommendedName>
</protein>
<keyword evidence="2" id="KW-1185">Reference proteome</keyword>
<sequence length="173" mass="18089">MAAKRQKAGWAAAPAYVPGHPAGDESPPPALTVAEVPGHGRFFLTDAAVEMIVVFGGTLHCYLGPGGCRKQGLYFSRTLPRKPLRCELQPGGADQSDPGPIGSGVEVSVSQDLAPKLNGAILDFGLYNKMQRFVWTSLPAVKGPQCTCLRSTGVPTGKRSPCLDDAGTGLSNL</sequence>
<evidence type="ECO:0000313" key="1">
    <source>
        <dbReference type="EMBL" id="MDQ0672762.1"/>
    </source>
</evidence>